<dbReference type="PANTHER" id="PTHR11697">
    <property type="entry name" value="GENERAL TRANSCRIPTION FACTOR 2-RELATED ZINC FINGER PROTEIN"/>
    <property type="match status" value="1"/>
</dbReference>
<dbReference type="PANTHER" id="PTHR11697:SF230">
    <property type="entry name" value="ZINC FINGER, MYM DOMAIN CONTAINING 1"/>
    <property type="match status" value="1"/>
</dbReference>
<name>A0A0A9HGG1_ARUDO</name>
<feature type="domain" description="HAT C-terminal dimerisation" evidence="1">
    <location>
        <begin position="6"/>
        <end position="64"/>
    </location>
</feature>
<evidence type="ECO:0000259" key="1">
    <source>
        <dbReference type="Pfam" id="PF05699"/>
    </source>
</evidence>
<evidence type="ECO:0000313" key="2">
    <source>
        <dbReference type="EMBL" id="JAE31988.1"/>
    </source>
</evidence>
<sequence length="70" mass="8446">MLIETKKHLKHDVVYKLLKLVLQLSVAIASVERVFYSINYMKNKLRNRMEDQYLNDCFVIFIERGFFFAN</sequence>
<protein>
    <recommendedName>
        <fullName evidence="1">HAT C-terminal dimerisation domain-containing protein</fullName>
    </recommendedName>
</protein>
<dbReference type="InterPro" id="IPR055298">
    <property type="entry name" value="AtLOH3-like"/>
</dbReference>
<dbReference type="InterPro" id="IPR008906">
    <property type="entry name" value="HATC_C_dom"/>
</dbReference>
<reference evidence="2" key="1">
    <citation type="submission" date="2014-09" db="EMBL/GenBank/DDBJ databases">
        <authorList>
            <person name="Magalhaes I.L.F."/>
            <person name="Oliveira U."/>
            <person name="Santos F.R."/>
            <person name="Vidigal T.H.D.A."/>
            <person name="Brescovit A.D."/>
            <person name="Santos A.J."/>
        </authorList>
    </citation>
    <scope>NUCLEOTIDE SEQUENCE</scope>
    <source>
        <tissue evidence="2">Shoot tissue taken approximately 20 cm above the soil surface</tissue>
    </source>
</reference>
<dbReference type="EMBL" id="GBRH01165908">
    <property type="protein sequence ID" value="JAE31988.1"/>
    <property type="molecule type" value="Transcribed_RNA"/>
</dbReference>
<dbReference type="AlphaFoldDB" id="A0A0A9HGG1"/>
<dbReference type="GO" id="GO:0046983">
    <property type="term" value="F:protein dimerization activity"/>
    <property type="evidence" value="ECO:0007669"/>
    <property type="project" value="InterPro"/>
</dbReference>
<proteinExistence type="predicted"/>
<reference evidence="2" key="2">
    <citation type="journal article" date="2015" name="Data Brief">
        <title>Shoot transcriptome of the giant reed, Arundo donax.</title>
        <authorList>
            <person name="Barrero R.A."/>
            <person name="Guerrero F.D."/>
            <person name="Moolhuijzen P."/>
            <person name="Goolsby J.A."/>
            <person name="Tidwell J."/>
            <person name="Bellgard S.E."/>
            <person name="Bellgard M.I."/>
        </authorList>
    </citation>
    <scope>NUCLEOTIDE SEQUENCE</scope>
    <source>
        <tissue evidence="2">Shoot tissue taken approximately 20 cm above the soil surface</tissue>
    </source>
</reference>
<dbReference type="Pfam" id="PF05699">
    <property type="entry name" value="Dimer_Tnp_hAT"/>
    <property type="match status" value="1"/>
</dbReference>
<accession>A0A0A9HGG1</accession>
<organism evidence="2">
    <name type="scientific">Arundo donax</name>
    <name type="common">Giant reed</name>
    <name type="synonym">Donax arundinaceus</name>
    <dbReference type="NCBI Taxonomy" id="35708"/>
    <lineage>
        <taxon>Eukaryota</taxon>
        <taxon>Viridiplantae</taxon>
        <taxon>Streptophyta</taxon>
        <taxon>Embryophyta</taxon>
        <taxon>Tracheophyta</taxon>
        <taxon>Spermatophyta</taxon>
        <taxon>Magnoliopsida</taxon>
        <taxon>Liliopsida</taxon>
        <taxon>Poales</taxon>
        <taxon>Poaceae</taxon>
        <taxon>PACMAD clade</taxon>
        <taxon>Arundinoideae</taxon>
        <taxon>Arundineae</taxon>
        <taxon>Arundo</taxon>
    </lineage>
</organism>